<protein>
    <submittedName>
        <fullName evidence="2">Cyclic nucleotide-gated cation channel beta-1</fullName>
    </submittedName>
</protein>
<evidence type="ECO:0000313" key="2">
    <source>
        <dbReference type="EMBL" id="ETE67778.1"/>
    </source>
</evidence>
<dbReference type="Proteomes" id="UP000018936">
    <property type="component" value="Unassembled WGS sequence"/>
</dbReference>
<feature type="region of interest" description="Disordered" evidence="1">
    <location>
        <begin position="1"/>
        <end position="134"/>
    </location>
</feature>
<feature type="non-terminal residue" evidence="2">
    <location>
        <position position="1"/>
    </location>
</feature>
<dbReference type="AlphaFoldDB" id="V8P1H4"/>
<comment type="caution">
    <text evidence="2">The sequence shown here is derived from an EMBL/GenBank/DDBJ whole genome shotgun (WGS) entry which is preliminary data.</text>
</comment>
<keyword evidence="3" id="KW-1185">Reference proteome</keyword>
<accession>V8P1H4</accession>
<sequence length="289" mass="32940">MPVPLKQQLARPMVGDRILDHTKKVGKEEGREGDKRGRGREEWRKGRREGRREGGRWEKVREEGMEGGKKGGRKGRKEEGREGRRKGVRKNKEEREGGTEGLGGRERGREMREKKEEGRKMEGGREEGRKRKDGRKEQLTHIYDGCSVLGSHVIPFWALLISAKEASVELRTQTLTDSFPADKLSIFKCCTIVPPSLITVLLFAWHLSCQLDSLWSPVQVLGLKSSLVDDIIAAFQDLKGCHREEGVNLFPKILEDRTRSNGWKIIKKRSNEGDILSCGCSRRLQTWQV</sequence>
<proteinExistence type="predicted"/>
<name>V8P1H4_OPHHA</name>
<gene>
    <name evidence="2" type="primary">CNGB1</name>
    <name evidence="2" type="ORF">L345_06435</name>
</gene>
<organism evidence="2 3">
    <name type="scientific">Ophiophagus hannah</name>
    <name type="common">King cobra</name>
    <name type="synonym">Naja hannah</name>
    <dbReference type="NCBI Taxonomy" id="8665"/>
    <lineage>
        <taxon>Eukaryota</taxon>
        <taxon>Metazoa</taxon>
        <taxon>Chordata</taxon>
        <taxon>Craniata</taxon>
        <taxon>Vertebrata</taxon>
        <taxon>Euteleostomi</taxon>
        <taxon>Lepidosauria</taxon>
        <taxon>Squamata</taxon>
        <taxon>Bifurcata</taxon>
        <taxon>Unidentata</taxon>
        <taxon>Episquamata</taxon>
        <taxon>Toxicofera</taxon>
        <taxon>Serpentes</taxon>
        <taxon>Colubroidea</taxon>
        <taxon>Elapidae</taxon>
        <taxon>Elapinae</taxon>
        <taxon>Ophiophagus</taxon>
    </lineage>
</organism>
<evidence type="ECO:0000313" key="3">
    <source>
        <dbReference type="Proteomes" id="UP000018936"/>
    </source>
</evidence>
<feature type="compositionally biased region" description="Basic and acidic residues" evidence="1">
    <location>
        <begin position="17"/>
        <end position="69"/>
    </location>
</feature>
<feature type="compositionally biased region" description="Basic and acidic residues" evidence="1">
    <location>
        <begin position="90"/>
        <end position="134"/>
    </location>
</feature>
<evidence type="ECO:0000256" key="1">
    <source>
        <dbReference type="SAM" id="MobiDB-lite"/>
    </source>
</evidence>
<dbReference type="EMBL" id="AZIM01001188">
    <property type="protein sequence ID" value="ETE67778.1"/>
    <property type="molecule type" value="Genomic_DNA"/>
</dbReference>
<reference evidence="2 3" key="1">
    <citation type="journal article" date="2013" name="Proc. Natl. Acad. Sci. U.S.A.">
        <title>The king cobra genome reveals dynamic gene evolution and adaptation in the snake venom system.</title>
        <authorList>
            <person name="Vonk F.J."/>
            <person name="Casewell N.R."/>
            <person name="Henkel C.V."/>
            <person name="Heimberg A.M."/>
            <person name="Jansen H.J."/>
            <person name="McCleary R.J."/>
            <person name="Kerkkamp H.M."/>
            <person name="Vos R.A."/>
            <person name="Guerreiro I."/>
            <person name="Calvete J.J."/>
            <person name="Wuster W."/>
            <person name="Woods A.E."/>
            <person name="Logan J.M."/>
            <person name="Harrison R.A."/>
            <person name="Castoe T.A."/>
            <person name="de Koning A.P."/>
            <person name="Pollock D.D."/>
            <person name="Yandell M."/>
            <person name="Calderon D."/>
            <person name="Renjifo C."/>
            <person name="Currier R.B."/>
            <person name="Salgado D."/>
            <person name="Pla D."/>
            <person name="Sanz L."/>
            <person name="Hyder A.S."/>
            <person name="Ribeiro J.M."/>
            <person name="Arntzen J.W."/>
            <person name="van den Thillart G.E."/>
            <person name="Boetzer M."/>
            <person name="Pirovano W."/>
            <person name="Dirks R.P."/>
            <person name="Spaink H.P."/>
            <person name="Duboule D."/>
            <person name="McGlinn E."/>
            <person name="Kini R.M."/>
            <person name="Richardson M.K."/>
        </authorList>
    </citation>
    <scope>NUCLEOTIDE SEQUENCE</scope>
    <source>
        <tissue evidence="2">Blood</tissue>
    </source>
</reference>